<name>A0A4Y7IU60_PAPSO</name>
<dbReference type="EMBL" id="CM010716">
    <property type="protein sequence ID" value="RZC51676.1"/>
    <property type="molecule type" value="Genomic_DNA"/>
</dbReference>
<evidence type="ECO:0000313" key="3">
    <source>
        <dbReference type="Proteomes" id="UP000316621"/>
    </source>
</evidence>
<reference evidence="2 3" key="1">
    <citation type="journal article" date="2018" name="Science">
        <title>The opium poppy genome and morphinan production.</title>
        <authorList>
            <person name="Guo L."/>
            <person name="Winzer T."/>
            <person name="Yang X."/>
            <person name="Li Y."/>
            <person name="Ning Z."/>
            <person name="He Z."/>
            <person name="Teodor R."/>
            <person name="Lu Y."/>
            <person name="Bowser T.A."/>
            <person name="Graham I.A."/>
            <person name="Ye K."/>
        </authorList>
    </citation>
    <scope>NUCLEOTIDE SEQUENCE [LARGE SCALE GENOMIC DNA]</scope>
    <source>
        <strain evidence="3">cv. HN1</strain>
        <tissue evidence="2">Leaves</tissue>
    </source>
</reference>
<sequence>MSQFKEELKSAMNQHMDLMSDLVEKFSGELRAGLQPAVDNFRSLFHAIDWKLESDRDIIPRHLNHTDKFFSVQLVIQAQQPNSTTSFNRRAVVIETLHASGDQTTDFDWYVKCPVLGGIYSAAVV</sequence>
<protein>
    <recommendedName>
        <fullName evidence="1">COQ9 C-terminal domain-containing protein</fullName>
    </recommendedName>
</protein>
<evidence type="ECO:0000313" key="2">
    <source>
        <dbReference type="EMBL" id="RZC51676.1"/>
    </source>
</evidence>
<dbReference type="Gramene" id="RZC51676">
    <property type="protein sequence ID" value="RZC51676"/>
    <property type="gene ID" value="C5167_020104"/>
</dbReference>
<organism evidence="2 3">
    <name type="scientific">Papaver somniferum</name>
    <name type="common">Opium poppy</name>
    <dbReference type="NCBI Taxonomy" id="3469"/>
    <lineage>
        <taxon>Eukaryota</taxon>
        <taxon>Viridiplantae</taxon>
        <taxon>Streptophyta</taxon>
        <taxon>Embryophyta</taxon>
        <taxon>Tracheophyta</taxon>
        <taxon>Spermatophyta</taxon>
        <taxon>Magnoliopsida</taxon>
        <taxon>Ranunculales</taxon>
        <taxon>Papaveraceae</taxon>
        <taxon>Papaveroideae</taxon>
        <taxon>Papaver</taxon>
    </lineage>
</organism>
<dbReference type="Proteomes" id="UP000316621">
    <property type="component" value="Chromosome 2"/>
</dbReference>
<evidence type="ECO:0000259" key="1">
    <source>
        <dbReference type="Pfam" id="PF08511"/>
    </source>
</evidence>
<dbReference type="AlphaFoldDB" id="A0A4Y7IU60"/>
<dbReference type="InterPro" id="IPR013718">
    <property type="entry name" value="COQ9_C"/>
</dbReference>
<keyword evidence="3" id="KW-1185">Reference proteome</keyword>
<feature type="domain" description="COQ9 C-terminal" evidence="1">
    <location>
        <begin position="96"/>
        <end position="124"/>
    </location>
</feature>
<accession>A0A4Y7IU60</accession>
<proteinExistence type="predicted"/>
<dbReference type="Pfam" id="PF08511">
    <property type="entry name" value="COQ9"/>
    <property type="match status" value="1"/>
</dbReference>
<gene>
    <name evidence="2" type="ORF">C5167_020104</name>
</gene>